<name>A0A0E1WZL3_9HYPH</name>
<dbReference type="GO" id="GO:0003677">
    <property type="term" value="F:DNA binding"/>
    <property type="evidence" value="ECO:0007669"/>
    <property type="project" value="UniProtKB-KW"/>
</dbReference>
<evidence type="ECO:0000256" key="4">
    <source>
        <dbReference type="ARBA" id="ARBA00023163"/>
    </source>
</evidence>
<evidence type="ECO:0000256" key="3">
    <source>
        <dbReference type="ARBA" id="ARBA00023125"/>
    </source>
</evidence>
<organism evidence="6">
    <name type="scientific">Brucella pinnipedialis M292/94/1</name>
    <dbReference type="NCBI Taxonomy" id="520462"/>
    <lineage>
        <taxon>Bacteria</taxon>
        <taxon>Pseudomonadati</taxon>
        <taxon>Pseudomonadota</taxon>
        <taxon>Alphaproteobacteria</taxon>
        <taxon>Hyphomicrobiales</taxon>
        <taxon>Brucellaceae</taxon>
        <taxon>Brucella/Ochrobactrum group</taxon>
        <taxon>Brucella</taxon>
    </lineage>
</organism>
<dbReference type="SUPFAM" id="SSF46785">
    <property type="entry name" value="Winged helix' DNA-binding domain"/>
    <property type="match status" value="1"/>
</dbReference>
<keyword evidence="2" id="KW-0805">Transcription regulation</keyword>
<evidence type="ECO:0000256" key="1">
    <source>
        <dbReference type="ARBA" id="ARBA00009437"/>
    </source>
</evidence>
<dbReference type="Proteomes" id="UP000004659">
    <property type="component" value="Unassembled WGS sequence"/>
</dbReference>
<dbReference type="InterPro" id="IPR005119">
    <property type="entry name" value="LysR_subst-bd"/>
</dbReference>
<reference evidence="6" key="1">
    <citation type="submission" date="2009-01" db="EMBL/GenBank/DDBJ databases">
        <title>The Genome Sequence of Brucella pinnipedialis M292/94/1.</title>
        <authorList>
            <consortium name="The Broad Institute Genome Sequencing Platform"/>
            <person name="Ward D."/>
            <person name="Young S.K."/>
            <person name="Kodira C.D."/>
            <person name="Zeng Q."/>
            <person name="Koehrsen M."/>
            <person name="Alvarado L."/>
            <person name="Berlin A."/>
            <person name="Borenstein D."/>
            <person name="Chen Z."/>
            <person name="Engels R."/>
            <person name="Freedman E."/>
            <person name="Gellesch M."/>
            <person name="Goldberg J."/>
            <person name="Griggs A."/>
            <person name="Gujja S."/>
            <person name="Heiman D."/>
            <person name="Hepburn T."/>
            <person name="Howarth C."/>
            <person name="Jen D."/>
            <person name="Larson L."/>
            <person name="Lewis B."/>
            <person name="Mehta T."/>
            <person name="Park D."/>
            <person name="Pearson M."/>
            <person name="Roberts A."/>
            <person name="Saif S."/>
            <person name="Shea T."/>
            <person name="Shenoy N."/>
            <person name="Sisk P."/>
            <person name="Stolte C."/>
            <person name="Sykes S."/>
            <person name="Walk T."/>
            <person name="White J."/>
            <person name="Yandava C."/>
            <person name="Whatmore A.M."/>
            <person name="Perrett L.L."/>
            <person name="O'Callaghan D."/>
            <person name="Nusbaum C."/>
            <person name="Galagan J."/>
            <person name="Birren B."/>
        </authorList>
    </citation>
    <scope>NUCLEOTIDE SEQUENCE [LARGE SCALE GENOMIC DNA]</scope>
    <source>
        <strain evidence="6">M292/94/1</strain>
    </source>
</reference>
<comment type="similarity">
    <text evidence="1">Belongs to the LysR transcriptional regulatory family.</text>
</comment>
<dbReference type="InterPro" id="IPR050950">
    <property type="entry name" value="HTH-type_LysR_regulators"/>
</dbReference>
<dbReference type="PROSITE" id="PS50931">
    <property type="entry name" value="HTH_LYSR"/>
    <property type="match status" value="1"/>
</dbReference>
<dbReference type="PANTHER" id="PTHR30419">
    <property type="entry name" value="HTH-TYPE TRANSCRIPTIONAL REGULATOR YBHD"/>
    <property type="match status" value="1"/>
</dbReference>
<dbReference type="HOGENOM" id="CLU_039613_6_0_5"/>
<dbReference type="GO" id="GO:0005829">
    <property type="term" value="C:cytosol"/>
    <property type="evidence" value="ECO:0007669"/>
    <property type="project" value="TreeGrafter"/>
</dbReference>
<keyword evidence="4" id="KW-0804">Transcription</keyword>
<protein>
    <submittedName>
        <fullName evidence="6">Transcription regulator protein</fullName>
    </submittedName>
</protein>
<dbReference type="GO" id="GO:0003700">
    <property type="term" value="F:DNA-binding transcription factor activity"/>
    <property type="evidence" value="ECO:0007669"/>
    <property type="project" value="InterPro"/>
</dbReference>
<dbReference type="PANTHER" id="PTHR30419:SF2">
    <property type="entry name" value="LYSR FAMILY TRANSCRIPTIONAL REGULATOR"/>
    <property type="match status" value="1"/>
</dbReference>
<dbReference type="InterPro" id="IPR036390">
    <property type="entry name" value="WH_DNA-bd_sf"/>
</dbReference>
<dbReference type="SUPFAM" id="SSF53850">
    <property type="entry name" value="Periplasmic binding protein-like II"/>
    <property type="match status" value="1"/>
</dbReference>
<evidence type="ECO:0000313" key="6">
    <source>
        <dbReference type="EMBL" id="EEZ29424.1"/>
    </source>
</evidence>
<keyword evidence="3" id="KW-0238">DNA-binding</keyword>
<dbReference type="AlphaFoldDB" id="A0A0E1WZL3"/>
<dbReference type="EMBL" id="EQ999534">
    <property type="protein sequence ID" value="EEZ29424.1"/>
    <property type="molecule type" value="Genomic_DNA"/>
</dbReference>
<gene>
    <name evidence="6" type="ORF">BALG_02777</name>
</gene>
<dbReference type="Gene3D" id="3.40.190.290">
    <property type="match status" value="1"/>
</dbReference>
<dbReference type="InterPro" id="IPR036388">
    <property type="entry name" value="WH-like_DNA-bd_sf"/>
</dbReference>
<evidence type="ECO:0000256" key="2">
    <source>
        <dbReference type="ARBA" id="ARBA00023015"/>
    </source>
</evidence>
<dbReference type="Gene3D" id="1.10.10.10">
    <property type="entry name" value="Winged helix-like DNA-binding domain superfamily/Winged helix DNA-binding domain"/>
    <property type="match status" value="1"/>
</dbReference>
<dbReference type="Pfam" id="PF00126">
    <property type="entry name" value="HTH_1"/>
    <property type="match status" value="1"/>
</dbReference>
<dbReference type="RefSeq" id="WP_006162238.1">
    <property type="nucleotide sequence ID" value="NZ_EQ999534.1"/>
</dbReference>
<proteinExistence type="inferred from homology"/>
<feature type="domain" description="HTH lysR-type" evidence="5">
    <location>
        <begin position="3"/>
        <end position="60"/>
    </location>
</feature>
<dbReference type="CDD" id="cd08421">
    <property type="entry name" value="PBP2_LTTR_like_1"/>
    <property type="match status" value="1"/>
</dbReference>
<accession>A0A0E1WZL3</accession>
<dbReference type="InterPro" id="IPR000847">
    <property type="entry name" value="LysR_HTH_N"/>
</dbReference>
<evidence type="ECO:0000259" key="5">
    <source>
        <dbReference type="PROSITE" id="PS50931"/>
    </source>
</evidence>
<sequence length="294" mass="32458">MRFDVTDLRLFVSIAETGSITHGAAMVNMALGAASARVRGMEELAGVALLNRERLGVSITPAGRALLQHGRIVLQQLVRMHSELDEFAHGLKGHVRLFSNTNALAEFLPVALSSFLMDNPGVNIDLQEHLSDEIVRSVVEGIADIGIVAGTVDVASLETFPFREDYLVVVVPQGHPFARRRRIAFKDTLDYDFIGLSQGAALQNFLSAHAMRMGQRLRLRVQLRSFDSICQMVESRAGIAIVPASAAKRLRRIMAIRIIALDDAWALRRLTICVRSLQDLPAHAARLVEHLRQT</sequence>
<dbReference type="Pfam" id="PF03466">
    <property type="entry name" value="LysR_substrate"/>
    <property type="match status" value="1"/>
</dbReference>